<dbReference type="InterPro" id="IPR037036">
    <property type="entry name" value="PDED_dom_sf"/>
</dbReference>
<dbReference type="Gramene" id="GBG63567">
    <property type="protein sequence ID" value="GBG63567"/>
    <property type="gene ID" value="CBR_g38633"/>
</dbReference>
<evidence type="ECO:0000313" key="7">
    <source>
        <dbReference type="EMBL" id="GBG63567.1"/>
    </source>
</evidence>
<gene>
    <name evidence="7" type="ORF">CBR_g38633</name>
</gene>
<evidence type="ECO:0000256" key="4">
    <source>
        <dbReference type="ARBA" id="ARBA00023121"/>
    </source>
</evidence>
<dbReference type="SUPFAM" id="SSF81296">
    <property type="entry name" value="E set domains"/>
    <property type="match status" value="1"/>
</dbReference>
<dbReference type="PANTHER" id="PTHR12951">
    <property type="entry name" value="RETINAL PROTEIN 4"/>
    <property type="match status" value="1"/>
</dbReference>
<dbReference type="EMBL" id="BFEA01000040">
    <property type="protein sequence ID" value="GBG63567.1"/>
    <property type="molecule type" value="Genomic_DNA"/>
</dbReference>
<keyword evidence="3" id="KW-0653">Protein transport</keyword>
<organism evidence="7 8">
    <name type="scientific">Chara braunii</name>
    <name type="common">Braun's stonewort</name>
    <dbReference type="NCBI Taxonomy" id="69332"/>
    <lineage>
        <taxon>Eukaryota</taxon>
        <taxon>Viridiplantae</taxon>
        <taxon>Streptophyta</taxon>
        <taxon>Charophyceae</taxon>
        <taxon>Charales</taxon>
        <taxon>Characeae</taxon>
        <taxon>Chara</taxon>
    </lineage>
</organism>
<dbReference type="GO" id="GO:0005929">
    <property type="term" value="C:cilium"/>
    <property type="evidence" value="ECO:0007669"/>
    <property type="project" value="TreeGrafter"/>
</dbReference>
<evidence type="ECO:0000256" key="2">
    <source>
        <dbReference type="ARBA" id="ARBA00022448"/>
    </source>
</evidence>
<comment type="caution">
    <text evidence="7">The sequence shown here is derived from an EMBL/GenBank/DDBJ whole genome shotgun (WGS) entry which is preliminary data.</text>
</comment>
<proteinExistence type="inferred from homology"/>
<dbReference type="OMA" id="CLVMHNK"/>
<dbReference type="PANTHER" id="PTHR12951:SF1">
    <property type="entry name" value="PROTEIN UNC-119 HOMOLOG"/>
    <property type="match status" value="1"/>
</dbReference>
<name>A0A388K0L3_CHABU</name>
<dbReference type="InterPro" id="IPR014756">
    <property type="entry name" value="Ig_E-set"/>
</dbReference>
<dbReference type="OrthoDB" id="10248777at2759"/>
<keyword evidence="2" id="KW-0813">Transport</keyword>
<dbReference type="GO" id="GO:0008289">
    <property type="term" value="F:lipid binding"/>
    <property type="evidence" value="ECO:0007669"/>
    <property type="project" value="UniProtKB-KW"/>
</dbReference>
<feature type="region of interest" description="Disordered" evidence="5">
    <location>
        <begin position="1"/>
        <end position="23"/>
    </location>
</feature>
<keyword evidence="4" id="KW-0446">Lipid-binding</keyword>
<dbReference type="AlphaFoldDB" id="A0A388K0L3"/>
<dbReference type="STRING" id="69332.A0A388K0L3"/>
<evidence type="ECO:0000313" key="8">
    <source>
        <dbReference type="Proteomes" id="UP000265515"/>
    </source>
</evidence>
<keyword evidence="8" id="KW-1185">Reference proteome</keyword>
<evidence type="ECO:0000256" key="1">
    <source>
        <dbReference type="ARBA" id="ARBA00008102"/>
    </source>
</evidence>
<evidence type="ECO:0000256" key="3">
    <source>
        <dbReference type="ARBA" id="ARBA00022927"/>
    </source>
</evidence>
<sequence>METQREKDAAQAQEEDGEGEDSVIAPSVDEITPDYVLKLERPTEGFLCSLADNTYGIEFTEFEIKDSDTGRILFSVKKDPNALPQAADLVSAELGPEREAAIRTIQYCFPLEFFEFKTIRTLLSFTVGSKGAPNLRMIERHYLRDRLLRGYDFSFGYCIPNSVNTWEATYELPELEAELSKFFPHFASIFMPFCEQ</sequence>
<evidence type="ECO:0000259" key="6">
    <source>
        <dbReference type="Pfam" id="PF05351"/>
    </source>
</evidence>
<dbReference type="Gene3D" id="2.70.50.40">
    <property type="entry name" value="GMP phosphodiesterase, delta subunit"/>
    <property type="match status" value="1"/>
</dbReference>
<comment type="similarity">
    <text evidence="1">Belongs to the PDE6D/unc-119 family.</text>
</comment>
<accession>A0A388K0L3</accession>
<dbReference type="InterPro" id="IPR008015">
    <property type="entry name" value="PDED_dom"/>
</dbReference>
<dbReference type="GO" id="GO:0042953">
    <property type="term" value="P:lipoprotein transport"/>
    <property type="evidence" value="ECO:0007669"/>
    <property type="project" value="TreeGrafter"/>
</dbReference>
<dbReference type="InterPro" id="IPR051519">
    <property type="entry name" value="PDE6D_unc-119_myristoyl-bd"/>
</dbReference>
<reference evidence="7 8" key="1">
    <citation type="journal article" date="2018" name="Cell">
        <title>The Chara Genome: Secondary Complexity and Implications for Plant Terrestrialization.</title>
        <authorList>
            <person name="Nishiyama T."/>
            <person name="Sakayama H."/>
            <person name="Vries J.D."/>
            <person name="Buschmann H."/>
            <person name="Saint-Marcoux D."/>
            <person name="Ullrich K.K."/>
            <person name="Haas F.B."/>
            <person name="Vanderstraeten L."/>
            <person name="Becker D."/>
            <person name="Lang D."/>
            <person name="Vosolsobe S."/>
            <person name="Rombauts S."/>
            <person name="Wilhelmsson P.K.I."/>
            <person name="Janitza P."/>
            <person name="Kern R."/>
            <person name="Heyl A."/>
            <person name="Rumpler F."/>
            <person name="Villalobos L.I.A.C."/>
            <person name="Clay J.M."/>
            <person name="Skokan R."/>
            <person name="Toyoda A."/>
            <person name="Suzuki Y."/>
            <person name="Kagoshima H."/>
            <person name="Schijlen E."/>
            <person name="Tajeshwar N."/>
            <person name="Catarino B."/>
            <person name="Hetherington A.J."/>
            <person name="Saltykova A."/>
            <person name="Bonnot C."/>
            <person name="Breuninger H."/>
            <person name="Symeonidi A."/>
            <person name="Radhakrishnan G.V."/>
            <person name="Van Nieuwerburgh F."/>
            <person name="Deforce D."/>
            <person name="Chang C."/>
            <person name="Karol K.G."/>
            <person name="Hedrich R."/>
            <person name="Ulvskov P."/>
            <person name="Glockner G."/>
            <person name="Delwiche C.F."/>
            <person name="Petrasek J."/>
            <person name="Van de Peer Y."/>
            <person name="Friml J."/>
            <person name="Beilby M."/>
            <person name="Dolan L."/>
            <person name="Kohara Y."/>
            <person name="Sugano S."/>
            <person name="Fujiyama A."/>
            <person name="Delaux P.-M."/>
            <person name="Quint M."/>
            <person name="TheiBen G."/>
            <person name="Hagemann M."/>
            <person name="Harholt J."/>
            <person name="Dunand C."/>
            <person name="Zachgo S."/>
            <person name="Langdale J."/>
            <person name="Maumus F."/>
            <person name="Straeten D.V.D."/>
            <person name="Gould S.B."/>
            <person name="Rensing S.A."/>
        </authorList>
    </citation>
    <scope>NUCLEOTIDE SEQUENCE [LARGE SCALE GENOMIC DNA]</scope>
    <source>
        <strain evidence="7 8">S276</strain>
    </source>
</reference>
<dbReference type="Pfam" id="PF05351">
    <property type="entry name" value="GMP_PDE_delta"/>
    <property type="match status" value="1"/>
</dbReference>
<feature type="domain" description="GMP phosphodiesterase delta subunit" evidence="6">
    <location>
        <begin position="52"/>
        <end position="179"/>
    </location>
</feature>
<protein>
    <recommendedName>
        <fullName evidence="6">GMP phosphodiesterase delta subunit domain-containing protein</fullName>
    </recommendedName>
</protein>
<dbReference type="Proteomes" id="UP000265515">
    <property type="component" value="Unassembled WGS sequence"/>
</dbReference>
<dbReference type="GO" id="GO:0060271">
    <property type="term" value="P:cilium assembly"/>
    <property type="evidence" value="ECO:0007669"/>
    <property type="project" value="TreeGrafter"/>
</dbReference>
<evidence type="ECO:0000256" key="5">
    <source>
        <dbReference type="SAM" id="MobiDB-lite"/>
    </source>
</evidence>